<protein>
    <recommendedName>
        <fullName evidence="5">THUMP domain-containing protein</fullName>
    </recommendedName>
</protein>
<reference evidence="6 7" key="1">
    <citation type="journal article" date="2017" name="Gigascience">
        <title>Genome sequence of the small brown planthopper, Laodelphax striatellus.</title>
        <authorList>
            <person name="Zhu J."/>
            <person name="Jiang F."/>
            <person name="Wang X."/>
            <person name="Yang P."/>
            <person name="Bao Y."/>
            <person name="Zhao W."/>
            <person name="Wang W."/>
            <person name="Lu H."/>
            <person name="Wang Q."/>
            <person name="Cui N."/>
            <person name="Li J."/>
            <person name="Chen X."/>
            <person name="Luo L."/>
            <person name="Yu J."/>
            <person name="Kang L."/>
            <person name="Cui F."/>
        </authorList>
    </citation>
    <scope>NUCLEOTIDE SEQUENCE [LARGE SCALE GENOMIC DNA]</scope>
    <source>
        <strain evidence="6">Lst14</strain>
    </source>
</reference>
<keyword evidence="2" id="KW-0808">Transferase</keyword>
<dbReference type="Gene3D" id="3.40.50.150">
    <property type="entry name" value="Vaccinia Virus protein VP39"/>
    <property type="match status" value="1"/>
</dbReference>
<feature type="domain" description="THUMP" evidence="5">
    <location>
        <begin position="170"/>
        <end position="271"/>
    </location>
</feature>
<keyword evidence="7" id="KW-1185">Reference proteome</keyword>
<dbReference type="GO" id="GO:0043527">
    <property type="term" value="C:tRNA methyltransferase complex"/>
    <property type="evidence" value="ECO:0007669"/>
    <property type="project" value="UniProtKB-ARBA"/>
</dbReference>
<keyword evidence="2" id="KW-0489">Methyltransferase</keyword>
<dbReference type="InterPro" id="IPR029063">
    <property type="entry name" value="SAM-dependent_MTases_sf"/>
</dbReference>
<proteinExistence type="predicted"/>
<dbReference type="GO" id="GO:0005737">
    <property type="term" value="C:cytoplasm"/>
    <property type="evidence" value="ECO:0007669"/>
    <property type="project" value="UniProtKB-SubCell"/>
</dbReference>
<dbReference type="PANTHER" id="PTHR14911">
    <property type="entry name" value="THUMP DOMAIN-CONTAINING"/>
    <property type="match status" value="1"/>
</dbReference>
<evidence type="ECO:0000313" key="6">
    <source>
        <dbReference type="EMBL" id="RZF41572.1"/>
    </source>
</evidence>
<dbReference type="GO" id="GO:0003723">
    <property type="term" value="F:RNA binding"/>
    <property type="evidence" value="ECO:0007669"/>
    <property type="project" value="UniProtKB-UniRule"/>
</dbReference>
<evidence type="ECO:0000256" key="1">
    <source>
        <dbReference type="ARBA" id="ARBA00004496"/>
    </source>
</evidence>
<dbReference type="InParanoid" id="A0A482X7B6"/>
<dbReference type="FunFam" id="3.40.50.150:FF:000073">
    <property type="entry name" value="THUMP domain containing 3"/>
    <property type="match status" value="1"/>
</dbReference>
<name>A0A482X7B6_LAOST</name>
<dbReference type="Pfam" id="PF02926">
    <property type="entry name" value="THUMP"/>
    <property type="match status" value="1"/>
</dbReference>
<dbReference type="Proteomes" id="UP000291343">
    <property type="component" value="Unassembled WGS sequence"/>
</dbReference>
<keyword evidence="3" id="KW-0819">tRNA processing</keyword>
<dbReference type="SMART" id="SM00981">
    <property type="entry name" value="THUMP"/>
    <property type="match status" value="1"/>
</dbReference>
<gene>
    <name evidence="6" type="ORF">LSTR_LSTR000286</name>
</gene>
<dbReference type="SUPFAM" id="SSF143437">
    <property type="entry name" value="THUMP domain-like"/>
    <property type="match status" value="1"/>
</dbReference>
<dbReference type="STRING" id="195883.A0A482X7B6"/>
<dbReference type="GO" id="GO:0030488">
    <property type="term" value="P:tRNA methylation"/>
    <property type="evidence" value="ECO:0007669"/>
    <property type="project" value="TreeGrafter"/>
</dbReference>
<dbReference type="EMBL" id="QKKF02016774">
    <property type="protein sequence ID" value="RZF41572.1"/>
    <property type="molecule type" value="Genomic_DNA"/>
</dbReference>
<dbReference type="GO" id="GO:0016423">
    <property type="term" value="F:tRNA (guanine) methyltransferase activity"/>
    <property type="evidence" value="ECO:0007669"/>
    <property type="project" value="TreeGrafter"/>
</dbReference>
<comment type="subcellular location">
    <subcellularLocation>
        <location evidence="1">Cytoplasm</location>
    </subcellularLocation>
</comment>
<dbReference type="SUPFAM" id="SSF53335">
    <property type="entry name" value="S-adenosyl-L-methionine-dependent methyltransferases"/>
    <property type="match status" value="1"/>
</dbReference>
<dbReference type="PANTHER" id="PTHR14911:SF13">
    <property type="entry name" value="TRNA (GUANINE(6)-N2)-METHYLTRANSFERASE THUMP3"/>
    <property type="match status" value="1"/>
</dbReference>
<evidence type="ECO:0000259" key="5">
    <source>
        <dbReference type="PROSITE" id="PS51165"/>
    </source>
</evidence>
<dbReference type="OrthoDB" id="47730at2759"/>
<dbReference type="InterPro" id="IPR004114">
    <property type="entry name" value="THUMP_dom"/>
</dbReference>
<evidence type="ECO:0000256" key="3">
    <source>
        <dbReference type="ARBA" id="ARBA00022694"/>
    </source>
</evidence>
<keyword evidence="4" id="KW-0694">RNA-binding</keyword>
<dbReference type="Gene3D" id="3.30.2130.30">
    <property type="match status" value="1"/>
</dbReference>
<evidence type="ECO:0000256" key="4">
    <source>
        <dbReference type="PROSITE-ProRule" id="PRU00529"/>
    </source>
</evidence>
<dbReference type="SMR" id="A0A482X7B6"/>
<comment type="caution">
    <text evidence="6">The sequence shown here is derived from an EMBL/GenBank/DDBJ whole genome shotgun (WGS) entry which is preliminary data.</text>
</comment>
<sequence length="468" mass="53203">MSDKTPELSLQTLIHDNKAKKNVITIEGTVDTGFEGIALEECIEIFGNEVKCCRSRGRIFFNIVSDAENIYKLRKMRSVDNLYQIISTEKIDFDGKDKDVDLSTIKDIVNRYDFKQDIPVWASCMAYLGIAFPTSEQSQRALAVNNILKEKAGSANKKEGEADVKVEGSESIDSLKNDCDEIKLDKVKINEELPSNKEELDQYLRDNELNVLKFRATCNRVGKHSFSSMEAARDFGGQLHDNYMWLVDLKYYDLEVVLNICDYEIYIGLALTRESMHKRNITHFGPTTLRATLCHNLLRFARPQIGDIVVDPLCGGGSIPFECSLAFPYTFNICGDNHEKAVNRTLCNLNSLETLYKKPLPLDVFQWDAARLPLRSGSVDVFTTDLPFGKRSGRKIDNGPLYRRVMKELTRVVRLESGRAVLMTHDRKTFTKIFSSFSQYWTNQHRIGINLGGLDAGVFVLKRTARMI</sequence>
<dbReference type="Pfam" id="PF01170">
    <property type="entry name" value="UPF0020"/>
    <property type="match status" value="1"/>
</dbReference>
<organism evidence="6 7">
    <name type="scientific">Laodelphax striatellus</name>
    <name type="common">Small brown planthopper</name>
    <name type="synonym">Delphax striatella</name>
    <dbReference type="NCBI Taxonomy" id="195883"/>
    <lineage>
        <taxon>Eukaryota</taxon>
        <taxon>Metazoa</taxon>
        <taxon>Ecdysozoa</taxon>
        <taxon>Arthropoda</taxon>
        <taxon>Hexapoda</taxon>
        <taxon>Insecta</taxon>
        <taxon>Pterygota</taxon>
        <taxon>Neoptera</taxon>
        <taxon>Paraneoptera</taxon>
        <taxon>Hemiptera</taxon>
        <taxon>Auchenorrhyncha</taxon>
        <taxon>Fulgoroidea</taxon>
        <taxon>Delphacidae</taxon>
        <taxon>Criomorphinae</taxon>
        <taxon>Laodelphax</taxon>
    </lineage>
</organism>
<evidence type="ECO:0000313" key="7">
    <source>
        <dbReference type="Proteomes" id="UP000291343"/>
    </source>
</evidence>
<dbReference type="InterPro" id="IPR000241">
    <property type="entry name" value="RlmKL-like_Mtase"/>
</dbReference>
<dbReference type="PROSITE" id="PS51165">
    <property type="entry name" value="THUMP"/>
    <property type="match status" value="1"/>
</dbReference>
<dbReference type="AlphaFoldDB" id="A0A482X7B6"/>
<evidence type="ECO:0000256" key="2">
    <source>
        <dbReference type="ARBA" id="ARBA00022603"/>
    </source>
</evidence>
<accession>A0A482X7B6</accession>